<dbReference type="EMBL" id="CP076680">
    <property type="protein sequence ID" value="QWV00155.1"/>
    <property type="molecule type" value="Genomic_DNA"/>
</dbReference>
<accession>A0AAJ4TLV7</accession>
<evidence type="ECO:0000313" key="1">
    <source>
        <dbReference type="EMBL" id="QWV00155.1"/>
    </source>
</evidence>
<name>A0AAJ4TLV7_9GAMM</name>
<sequence length="137" mass="15947">MDFVRQVEDIFDIDIWELKPAYSSIKQTQSEIIDENSHDATKKELEIIYTNMVDSSKIINILLSDKLDIGFLKQVANSLFFKSSVYIYKSNDIKDFNDLKGINLSEKDFICDNCELLKIQNKKAILSNLYKYADFRA</sequence>
<dbReference type="KEGG" id="fsr:KQR59_04545"/>
<dbReference type="AlphaFoldDB" id="A0AAJ4TLV7"/>
<protein>
    <submittedName>
        <fullName evidence="1">Chloroquine resistance protein</fullName>
    </submittedName>
</protein>
<evidence type="ECO:0000313" key="2">
    <source>
        <dbReference type="Proteomes" id="UP000683421"/>
    </source>
</evidence>
<proteinExistence type="predicted"/>
<keyword evidence="2" id="KW-1185">Reference proteome</keyword>
<dbReference type="Proteomes" id="UP000683421">
    <property type="component" value="Chromosome"/>
</dbReference>
<gene>
    <name evidence="1" type="ORF">KQR59_04545</name>
</gene>
<organism evidence="1 2">
    <name type="scientific">Francisella salimarina</name>
    <dbReference type="NCBI Taxonomy" id="2599927"/>
    <lineage>
        <taxon>Bacteria</taxon>
        <taxon>Pseudomonadati</taxon>
        <taxon>Pseudomonadota</taxon>
        <taxon>Gammaproteobacteria</taxon>
        <taxon>Thiotrichales</taxon>
        <taxon>Francisellaceae</taxon>
        <taxon>Francisella</taxon>
    </lineage>
</organism>
<reference evidence="1 2" key="1">
    <citation type="submission" date="2021-06" db="EMBL/GenBank/DDBJ databases">
        <title>Ulceroglandular infection and bacteremia caused by Francisella salimarina in an immunocompromised patient, France.</title>
        <authorList>
            <person name="Hennebique A."/>
            <person name="Caspar Y."/>
            <person name="Maurin M."/>
            <person name="Boisset S."/>
            <person name="Pelloux I."/>
            <person name="Gallego-Hernanz M.P."/>
            <person name="Burucoa C."/>
            <person name="Cazenave-Roblot F."/>
            <person name="Plouzeau C."/>
            <person name="Rammaert B."/>
        </authorList>
    </citation>
    <scope>NUCLEOTIDE SEQUENCE [LARGE SCALE GENOMIC DNA]</scope>
    <source>
        <strain evidence="1 2">CHUGA-F75</strain>
    </source>
</reference>
<dbReference type="RefSeq" id="WP_216692809.1">
    <property type="nucleotide sequence ID" value="NZ_CP076680.1"/>
</dbReference>